<protein>
    <recommendedName>
        <fullName evidence="3">HAD family phosphatase</fullName>
    </recommendedName>
</protein>
<dbReference type="PROSITE" id="PS01229">
    <property type="entry name" value="COF_2"/>
    <property type="match status" value="1"/>
</dbReference>
<dbReference type="NCBIfam" id="TIGR00099">
    <property type="entry name" value="Cof-subfamily"/>
    <property type="match status" value="1"/>
</dbReference>
<dbReference type="SUPFAM" id="SSF56784">
    <property type="entry name" value="HAD-like"/>
    <property type="match status" value="2"/>
</dbReference>
<dbReference type="AlphaFoldDB" id="A0AA37J0I1"/>
<evidence type="ECO:0000313" key="1">
    <source>
        <dbReference type="EMBL" id="GJN65816.1"/>
    </source>
</evidence>
<dbReference type="SFLD" id="SFLDG01144">
    <property type="entry name" value="C2.B.4:_PGP_Like"/>
    <property type="match status" value="1"/>
</dbReference>
<dbReference type="InterPro" id="IPR023214">
    <property type="entry name" value="HAD_sf"/>
</dbReference>
<proteinExistence type="predicted"/>
<dbReference type="Proteomes" id="UP001055185">
    <property type="component" value="Unassembled WGS sequence"/>
</dbReference>
<evidence type="ECO:0008006" key="3">
    <source>
        <dbReference type="Google" id="ProtNLM"/>
    </source>
</evidence>
<dbReference type="Gene3D" id="3.30.1240.10">
    <property type="match status" value="2"/>
</dbReference>
<organism evidence="1 2">
    <name type="scientific">Faecalibacterium gallinarum</name>
    <dbReference type="NCBI Taxonomy" id="2903556"/>
    <lineage>
        <taxon>Bacteria</taxon>
        <taxon>Bacillati</taxon>
        <taxon>Bacillota</taxon>
        <taxon>Clostridia</taxon>
        <taxon>Eubacteriales</taxon>
        <taxon>Oscillospiraceae</taxon>
        <taxon>Faecalibacterium</taxon>
    </lineage>
</organism>
<sequence>MNSSPIRLIALDLDGTLLDDRKQISRRSLRALRAAADQGVLLVPATGRTVAGIPAELLALPGVRYAITANGARVMDLAENRALSEDYIPRDLALQVYDLLTQYECLVDLFQDGQGYTTEANAAQADRYVPENLRAYVLNSRVRLPDLRAFIAQQERGLEKLTLFFLSEDQRQKAWAKVAALGLEVVSSLPLNMEISAAGVTKGSGLRALAGALDLPAEALMACGDGGNDIPMITAAGLGVAMGNAFPEVKAAADFITRTNNEDGIAYAIHKFVLGDDPDADPRCDIRMVALDLDGTLLNHDSQITPRTMEAIADAIRRGIVVLPATGRGLSSLPVAIHPMPGLRYALTSNGAAVWDLGEKPVDAIFSRYGDPGDHPTAEPKRLLYTPLPADTARTVFWILSGFEGELSIFAGGQTLKSEEGMRRTMERMNDFRSTEAKQKNDGRFVILPELAPWMEDHAADVEKFCMFFDTVDQAQEALKALEPVEGIELTQGAPENVEVTAAGVNKGTALLALGRALGIQREQILAIGDSENDRAMLREAGVAAVMANAMPSIRSLADLVSRQDCDHDGVAELFERLSV</sequence>
<name>A0AA37J0I1_9FIRM</name>
<dbReference type="PANTHER" id="PTHR10000">
    <property type="entry name" value="PHOSPHOSERINE PHOSPHATASE"/>
    <property type="match status" value="1"/>
</dbReference>
<comment type="caution">
    <text evidence="1">The sequence shown here is derived from an EMBL/GenBank/DDBJ whole genome shotgun (WGS) entry which is preliminary data.</text>
</comment>
<dbReference type="GO" id="GO:0016791">
    <property type="term" value="F:phosphatase activity"/>
    <property type="evidence" value="ECO:0007669"/>
    <property type="project" value="TreeGrafter"/>
</dbReference>
<reference evidence="1" key="1">
    <citation type="journal article" date="2022" name="Int. J. Syst. Evol. Microbiol.">
        <title>Genome-based, phenotypic and chemotaxonomic classification of Faecalibacterium strains: proposal of three novel species Faecalibacterium duncaniae sp. nov., Faecalibacterium hattorii sp. nov. and Faecalibacterium gallinarum sp. nov. .</title>
        <authorList>
            <person name="Sakamoto M."/>
            <person name="Sakurai N."/>
            <person name="Tanno H."/>
            <person name="Iino T."/>
            <person name="Ohkuma M."/>
            <person name="Endo A."/>
        </authorList>
    </citation>
    <scope>NUCLEOTIDE SEQUENCE</scope>
    <source>
        <strain evidence="1">JCM 17207</strain>
    </source>
</reference>
<dbReference type="SFLD" id="SFLDG01140">
    <property type="entry name" value="C2.B:_Phosphomannomutase_and_P"/>
    <property type="match status" value="1"/>
</dbReference>
<dbReference type="NCBIfam" id="TIGR01484">
    <property type="entry name" value="HAD-SF-IIB"/>
    <property type="match status" value="1"/>
</dbReference>
<dbReference type="Gene3D" id="3.40.50.1000">
    <property type="entry name" value="HAD superfamily/HAD-like"/>
    <property type="match status" value="2"/>
</dbReference>
<dbReference type="GO" id="GO:0005829">
    <property type="term" value="C:cytosol"/>
    <property type="evidence" value="ECO:0007669"/>
    <property type="project" value="TreeGrafter"/>
</dbReference>
<dbReference type="EMBL" id="BQKV01000108">
    <property type="protein sequence ID" value="GJN65816.1"/>
    <property type="molecule type" value="Genomic_DNA"/>
</dbReference>
<dbReference type="RefSeq" id="WP_282449941.1">
    <property type="nucleotide sequence ID" value="NZ_BQKV01000108.1"/>
</dbReference>
<dbReference type="InterPro" id="IPR000150">
    <property type="entry name" value="Cof"/>
</dbReference>
<dbReference type="Pfam" id="PF08282">
    <property type="entry name" value="Hydrolase_3"/>
    <property type="match status" value="3"/>
</dbReference>
<dbReference type="InterPro" id="IPR006379">
    <property type="entry name" value="HAD-SF_hydro_IIB"/>
</dbReference>
<dbReference type="GO" id="GO:0000287">
    <property type="term" value="F:magnesium ion binding"/>
    <property type="evidence" value="ECO:0007669"/>
    <property type="project" value="TreeGrafter"/>
</dbReference>
<gene>
    <name evidence="1" type="ORF">JCM17207_24410</name>
</gene>
<accession>A0AA37J0I1</accession>
<keyword evidence="2" id="KW-1185">Reference proteome</keyword>
<dbReference type="SFLD" id="SFLDS00003">
    <property type="entry name" value="Haloacid_Dehalogenase"/>
    <property type="match status" value="1"/>
</dbReference>
<evidence type="ECO:0000313" key="2">
    <source>
        <dbReference type="Proteomes" id="UP001055185"/>
    </source>
</evidence>
<dbReference type="CDD" id="cd07516">
    <property type="entry name" value="HAD_Pase"/>
    <property type="match status" value="1"/>
</dbReference>
<dbReference type="PANTHER" id="PTHR10000:SF8">
    <property type="entry name" value="HAD SUPERFAMILY HYDROLASE-LIKE, TYPE 3"/>
    <property type="match status" value="1"/>
</dbReference>
<dbReference type="InterPro" id="IPR036412">
    <property type="entry name" value="HAD-like_sf"/>
</dbReference>